<keyword evidence="1" id="KW-0175">Coiled coil</keyword>
<dbReference type="Gene3D" id="3.40.50.300">
    <property type="entry name" value="P-loop containing nucleotide triphosphate hydrolases"/>
    <property type="match status" value="1"/>
</dbReference>
<evidence type="ECO:0000313" key="5">
    <source>
        <dbReference type="EMBL" id="TQL39467.1"/>
    </source>
</evidence>
<organism evidence="5 6">
    <name type="scientific">Salinispora arenicola</name>
    <dbReference type="NCBI Taxonomy" id="168697"/>
    <lineage>
        <taxon>Bacteria</taxon>
        <taxon>Bacillati</taxon>
        <taxon>Actinomycetota</taxon>
        <taxon>Actinomycetes</taxon>
        <taxon>Micromonosporales</taxon>
        <taxon>Micromonosporaceae</taxon>
        <taxon>Salinispora</taxon>
    </lineage>
</organism>
<evidence type="ECO:0000313" key="6">
    <source>
        <dbReference type="Proteomes" id="UP000315983"/>
    </source>
</evidence>
<feature type="domain" description="Dynamin N-terminal" evidence="3">
    <location>
        <begin position="54"/>
        <end position="213"/>
    </location>
</feature>
<comment type="caution">
    <text evidence="5">The sequence shown here is derived from an EMBL/GenBank/DDBJ whole genome shotgun (WGS) entry which is preliminary data.</text>
</comment>
<gene>
    <name evidence="5" type="ORF">FB564_4722</name>
    <name evidence="4" type="ORF">Sar04_32500</name>
</gene>
<dbReference type="InterPro" id="IPR051943">
    <property type="entry name" value="TRAFAC_Dynamin-like_GTPase"/>
</dbReference>
<dbReference type="PANTHER" id="PTHR43681:SF1">
    <property type="entry name" value="SARCALUMENIN"/>
    <property type="match status" value="1"/>
</dbReference>
<keyword evidence="2" id="KW-0812">Transmembrane</keyword>
<dbReference type="Pfam" id="PF00350">
    <property type="entry name" value="Dynamin_N"/>
    <property type="match status" value="1"/>
</dbReference>
<evidence type="ECO:0000256" key="1">
    <source>
        <dbReference type="SAM" id="Coils"/>
    </source>
</evidence>
<reference evidence="5 6" key="1">
    <citation type="submission" date="2019-06" db="EMBL/GenBank/DDBJ databases">
        <title>Sequencing the genomes of 1000 actinobacteria strains.</title>
        <authorList>
            <person name="Klenk H.-P."/>
        </authorList>
    </citation>
    <scope>NUCLEOTIDE SEQUENCE [LARGE SCALE GENOMIC DNA]</scope>
    <source>
        <strain evidence="5 6">DSM 44819</strain>
    </source>
</reference>
<feature type="transmembrane region" description="Helical" evidence="2">
    <location>
        <begin position="469"/>
        <end position="494"/>
    </location>
</feature>
<dbReference type="InterPro" id="IPR027417">
    <property type="entry name" value="P-loop_NTPase"/>
</dbReference>
<evidence type="ECO:0000259" key="3">
    <source>
        <dbReference type="Pfam" id="PF00350"/>
    </source>
</evidence>
<sequence length="605" mass="65488">MTMTTSETAATGVLERTAQLVDHALRACEAYQRADLAARLRHARRRLYATDVHVVVVGEFKKGKSSLVNALVGTDLCPVNDGPATAVPTQVRYGEQVAAVLLREGEPPAREPIALEDIRGHVVETDAGSGSTPPRAIEVSLPRRLLAGGLVLVDTPGVGGLNSAHATASLAATSMADAVVFVTDASQELTRTEVDFLYQVREMCPTVICVMTKTDFYPAWRKVRDLNQRHVGTDFPIMAVSSTLRSRAVAAGDKDLNRESGFGDLVAFVADRVGVSAAKRLATECAADVANAMDQISAQFRAERATLADPDAAQRIVDDLAATRAQTEALRGAAARWSQTLNDGVLDLTADVDHDLRSRIRQVVEDSDDMIADIDPADSWDSVETWLQSRIAAEALANYTMLRDRAEELSWEVADHFRKASGAALEQLAVHDPSRLAAQAGEHKDLDLSKMKVGKQAMVALKNAYTGGLMFTMLGSLLGLGLGPIGLGIGLIMGHKGLRDEKKRQLQNRRNQAKNSVRRYCDEVNFVVGKDSRDTLRRIQRQLRDHYAALAEELNKSTAEALKAATDAAKTTKTNRAARLRDLDAELARLAKVRQLAGAIAEAMA</sequence>
<evidence type="ECO:0000313" key="7">
    <source>
        <dbReference type="Proteomes" id="UP000677457"/>
    </source>
</evidence>
<dbReference type="Proteomes" id="UP000677457">
    <property type="component" value="Unassembled WGS sequence"/>
</dbReference>
<dbReference type="InterPro" id="IPR045063">
    <property type="entry name" value="Dynamin_N"/>
</dbReference>
<dbReference type="RefSeq" id="WP_142116665.1">
    <property type="nucleotide sequence ID" value="NZ_BOQM01000025.1"/>
</dbReference>
<dbReference type="PANTHER" id="PTHR43681">
    <property type="entry name" value="TRANSMEMBRANE GTPASE FZO"/>
    <property type="match status" value="1"/>
</dbReference>
<dbReference type="SUPFAM" id="SSF52540">
    <property type="entry name" value="P-loop containing nucleoside triphosphate hydrolases"/>
    <property type="match status" value="1"/>
</dbReference>
<dbReference type="AlphaFoldDB" id="A0A542XUF0"/>
<dbReference type="EMBL" id="VFOL01000001">
    <property type="protein sequence ID" value="TQL39467.1"/>
    <property type="molecule type" value="Genomic_DNA"/>
</dbReference>
<evidence type="ECO:0000256" key="2">
    <source>
        <dbReference type="SAM" id="Phobius"/>
    </source>
</evidence>
<dbReference type="Proteomes" id="UP000315983">
    <property type="component" value="Unassembled WGS sequence"/>
</dbReference>
<keyword evidence="2" id="KW-0472">Membrane</keyword>
<feature type="coiled-coil region" evidence="1">
    <location>
        <begin position="503"/>
        <end position="560"/>
    </location>
</feature>
<evidence type="ECO:0000313" key="4">
    <source>
        <dbReference type="EMBL" id="GIM86514.1"/>
    </source>
</evidence>
<reference evidence="4 7" key="2">
    <citation type="submission" date="2021-03" db="EMBL/GenBank/DDBJ databases">
        <title>Whole genome shotgun sequence of Salinispora arenicola NBRC 105043.</title>
        <authorList>
            <person name="Komaki H."/>
            <person name="Tamura T."/>
        </authorList>
    </citation>
    <scope>NUCLEOTIDE SEQUENCE [LARGE SCALE GENOMIC DNA]</scope>
    <source>
        <strain evidence="4 7">NBRC 105043</strain>
    </source>
</reference>
<protein>
    <submittedName>
        <fullName evidence="4 5">Dynamin</fullName>
    </submittedName>
</protein>
<dbReference type="EMBL" id="BOQM01000025">
    <property type="protein sequence ID" value="GIM86514.1"/>
    <property type="molecule type" value="Genomic_DNA"/>
</dbReference>
<accession>A0A542XUF0</accession>
<proteinExistence type="predicted"/>
<keyword evidence="2" id="KW-1133">Transmembrane helix</keyword>
<dbReference type="GeneID" id="93773847"/>
<name>A0A542XUF0_SALAC</name>
<keyword evidence="7" id="KW-1185">Reference proteome</keyword>